<comment type="similarity">
    <text evidence="1">Belongs to the leucine-binding protein family.</text>
</comment>
<comment type="caution">
    <text evidence="7">The sequence shown here is derived from an EMBL/GenBank/DDBJ whole genome shotgun (WGS) entry which is preliminary data.</text>
</comment>
<evidence type="ECO:0000313" key="9">
    <source>
        <dbReference type="Proteomes" id="UP000669239"/>
    </source>
</evidence>
<gene>
    <name evidence="8" type="ORF">G5B36_08745</name>
    <name evidence="7" type="ORF">L0N08_28835</name>
</gene>
<evidence type="ECO:0000313" key="10">
    <source>
        <dbReference type="Proteomes" id="UP001299608"/>
    </source>
</evidence>
<evidence type="ECO:0000259" key="6">
    <source>
        <dbReference type="Pfam" id="PF13458"/>
    </source>
</evidence>
<dbReference type="Pfam" id="PF13458">
    <property type="entry name" value="Peripla_BP_6"/>
    <property type="match status" value="1"/>
</dbReference>
<evidence type="ECO:0000313" key="8">
    <source>
        <dbReference type="EMBL" id="NSJ48786.1"/>
    </source>
</evidence>
<dbReference type="GeneID" id="97203487"/>
<protein>
    <submittedName>
        <fullName evidence="7">ABC transporter substrate-binding protein</fullName>
    </submittedName>
</protein>
<dbReference type="InterPro" id="IPR028082">
    <property type="entry name" value="Peripla_BP_I"/>
</dbReference>
<evidence type="ECO:0000256" key="1">
    <source>
        <dbReference type="ARBA" id="ARBA00010062"/>
    </source>
</evidence>
<keyword evidence="9" id="KW-1185">Reference proteome</keyword>
<proteinExistence type="inferred from homology"/>
<dbReference type="PROSITE" id="PS51257">
    <property type="entry name" value="PROKAR_LIPOPROTEIN"/>
    <property type="match status" value="1"/>
</dbReference>
<dbReference type="SUPFAM" id="SSF53822">
    <property type="entry name" value="Periplasmic binding protein-like I"/>
    <property type="match status" value="1"/>
</dbReference>
<dbReference type="EMBL" id="JAAITT010000010">
    <property type="protein sequence ID" value="NSJ48786.1"/>
    <property type="molecule type" value="Genomic_DNA"/>
</dbReference>
<feature type="chain" id="PRO_5043823345" evidence="5">
    <location>
        <begin position="18"/>
        <end position="392"/>
    </location>
</feature>
<evidence type="ECO:0000256" key="4">
    <source>
        <dbReference type="ARBA" id="ARBA00022970"/>
    </source>
</evidence>
<name>A0AAW5CA73_9FIRM</name>
<dbReference type="PRINTS" id="PR00337">
    <property type="entry name" value="LEUILEVALBP"/>
</dbReference>
<dbReference type="InterPro" id="IPR028081">
    <property type="entry name" value="Leu-bd"/>
</dbReference>
<keyword evidence="4" id="KW-0029">Amino-acid transport</keyword>
<keyword evidence="2" id="KW-0813">Transport</keyword>
<organism evidence="7 10">
    <name type="scientific">Enterocloster aldenensis</name>
    <dbReference type="NCBI Taxonomy" id="358742"/>
    <lineage>
        <taxon>Bacteria</taxon>
        <taxon>Bacillati</taxon>
        <taxon>Bacillota</taxon>
        <taxon>Clostridia</taxon>
        <taxon>Lachnospirales</taxon>
        <taxon>Lachnospiraceae</taxon>
        <taxon>Enterocloster</taxon>
    </lineage>
</organism>
<accession>A0AAW5CA73</accession>
<dbReference type="PANTHER" id="PTHR30483">
    <property type="entry name" value="LEUCINE-SPECIFIC-BINDING PROTEIN"/>
    <property type="match status" value="1"/>
</dbReference>
<dbReference type="AlphaFoldDB" id="A0AAW5CA73"/>
<dbReference type="GO" id="GO:0006865">
    <property type="term" value="P:amino acid transport"/>
    <property type="evidence" value="ECO:0007669"/>
    <property type="project" value="UniProtKB-KW"/>
</dbReference>
<reference evidence="7" key="3">
    <citation type="submission" date="2022-01" db="EMBL/GenBank/DDBJ databases">
        <title>Collection of gut derived symbiotic bacterial strains cultured from healthy donors.</title>
        <authorList>
            <person name="Lin H."/>
            <person name="Kohout C."/>
            <person name="Waligurski E."/>
            <person name="Pamer E.G."/>
        </authorList>
    </citation>
    <scope>NUCLEOTIDE SEQUENCE</scope>
    <source>
        <strain evidence="7">DFI.6.55</strain>
    </source>
</reference>
<dbReference type="InterPro" id="IPR000709">
    <property type="entry name" value="Leu_Ile_Val-bd"/>
</dbReference>
<sequence length="392" mass="42201">MKRFKTMAALALSAAMAAGLLTGCSGGTKTEAAPGDKSVIKLGGLAPLTGNYAEYGKGFQIGFQKAIDEINEKGGINGHKFEIEIKDTQGDAVVSSNMATNFAEDESVLAILGDFTSGACKANAEIVDRYGIVQLSPTASAPDYANMSKYCFSIMGRQDVEAPYLAKYILKKYLGAQKIAVIRVDSDWGLSCYDNFMVQAEKEGLDVTVEKYATGEKDFSSLITKMRSIDPDCLVVMDQGDSVAAIFNQADAAGWDIQHVALGPGTSEQLISQLTTPDNLIVTSPFFFDENDEELSSWAKWFEEEAGFAPTIHPACAYDCVYLIANAVEKIGDGEVTRDAIQQALAESQNQGVTGALNFTPDGDIERQYMICGVKDAKWVVLEGFEYGAEGL</sequence>
<evidence type="ECO:0000256" key="3">
    <source>
        <dbReference type="ARBA" id="ARBA00022729"/>
    </source>
</evidence>
<dbReference type="InterPro" id="IPR051010">
    <property type="entry name" value="BCAA_transport"/>
</dbReference>
<dbReference type="RefSeq" id="WP_118712985.1">
    <property type="nucleotide sequence ID" value="NZ_BAABZL010000001.1"/>
</dbReference>
<keyword evidence="3 5" id="KW-0732">Signal</keyword>
<dbReference type="EMBL" id="JAKNGE010000065">
    <property type="protein sequence ID" value="MCG4749416.1"/>
    <property type="molecule type" value="Genomic_DNA"/>
</dbReference>
<dbReference type="Gene3D" id="3.40.50.2300">
    <property type="match status" value="2"/>
</dbReference>
<dbReference type="PANTHER" id="PTHR30483:SF6">
    <property type="entry name" value="PERIPLASMIC BINDING PROTEIN OF ABC TRANSPORTER FOR NATURAL AMINO ACIDS"/>
    <property type="match status" value="1"/>
</dbReference>
<feature type="domain" description="Leucine-binding protein" evidence="6">
    <location>
        <begin position="40"/>
        <end position="375"/>
    </location>
</feature>
<reference evidence="8" key="2">
    <citation type="submission" date="2020-02" db="EMBL/GenBank/DDBJ databases">
        <authorList>
            <person name="Littmann E."/>
            <person name="Sorbara M."/>
        </authorList>
    </citation>
    <scope>NUCLEOTIDE SEQUENCE</scope>
    <source>
        <strain evidence="8">MSK.1.17</strain>
    </source>
</reference>
<reference evidence="8 9" key="1">
    <citation type="journal article" date="2020" name="Cell Host Microbe">
        <title>Functional and Genomic Variation between Human-Derived Isolates of Lachnospiraceae Reveals Inter- and Intra-Species Diversity.</title>
        <authorList>
            <person name="Sorbara M.T."/>
            <person name="Littmann E.R."/>
            <person name="Fontana E."/>
            <person name="Moody T.U."/>
            <person name="Kohout C.E."/>
            <person name="Gjonbalaj M."/>
            <person name="Eaton V."/>
            <person name="Seok R."/>
            <person name="Leiner I.M."/>
            <person name="Pamer E.G."/>
        </authorList>
    </citation>
    <scope>NUCLEOTIDE SEQUENCE [LARGE SCALE GENOMIC DNA]</scope>
    <source>
        <strain evidence="8 9">MSK.1.17</strain>
    </source>
</reference>
<dbReference type="CDD" id="cd06349">
    <property type="entry name" value="PBP1_ABC_HAAT-like"/>
    <property type="match status" value="1"/>
</dbReference>
<dbReference type="Proteomes" id="UP001299608">
    <property type="component" value="Unassembled WGS sequence"/>
</dbReference>
<evidence type="ECO:0000313" key="7">
    <source>
        <dbReference type="EMBL" id="MCG4749416.1"/>
    </source>
</evidence>
<evidence type="ECO:0000256" key="2">
    <source>
        <dbReference type="ARBA" id="ARBA00022448"/>
    </source>
</evidence>
<dbReference type="Proteomes" id="UP000669239">
    <property type="component" value="Unassembled WGS sequence"/>
</dbReference>
<feature type="signal peptide" evidence="5">
    <location>
        <begin position="1"/>
        <end position="17"/>
    </location>
</feature>
<evidence type="ECO:0000256" key="5">
    <source>
        <dbReference type="SAM" id="SignalP"/>
    </source>
</evidence>